<evidence type="ECO:0000313" key="3">
    <source>
        <dbReference type="EMBL" id="KAK0669930.1"/>
    </source>
</evidence>
<dbReference type="Pfam" id="PF08242">
    <property type="entry name" value="Methyltransf_12"/>
    <property type="match status" value="1"/>
</dbReference>
<proteinExistence type="predicted"/>
<dbReference type="InterPro" id="IPR029063">
    <property type="entry name" value="SAM-dependent_MTases_sf"/>
</dbReference>
<name>A0AA39ZFB3_9PEZI</name>
<keyword evidence="3" id="KW-0808">Transferase</keyword>
<feature type="domain" description="Methyltransferase type 12" evidence="2">
    <location>
        <begin position="87"/>
        <end position="210"/>
    </location>
</feature>
<dbReference type="GO" id="GO:0016740">
    <property type="term" value="F:transferase activity"/>
    <property type="evidence" value="ECO:0007669"/>
    <property type="project" value="UniProtKB-KW"/>
</dbReference>
<organism evidence="3 4">
    <name type="scientific">Cercophora samala</name>
    <dbReference type="NCBI Taxonomy" id="330535"/>
    <lineage>
        <taxon>Eukaryota</taxon>
        <taxon>Fungi</taxon>
        <taxon>Dikarya</taxon>
        <taxon>Ascomycota</taxon>
        <taxon>Pezizomycotina</taxon>
        <taxon>Sordariomycetes</taxon>
        <taxon>Sordariomycetidae</taxon>
        <taxon>Sordariales</taxon>
        <taxon>Lasiosphaeriaceae</taxon>
        <taxon>Cercophora</taxon>
    </lineage>
</organism>
<evidence type="ECO:0000313" key="4">
    <source>
        <dbReference type="Proteomes" id="UP001174997"/>
    </source>
</evidence>
<comment type="caution">
    <text evidence="3">The sequence shown here is derived from an EMBL/GenBank/DDBJ whole genome shotgun (WGS) entry which is preliminary data.</text>
</comment>
<dbReference type="SUPFAM" id="SSF53335">
    <property type="entry name" value="S-adenosyl-L-methionine-dependent methyltransferases"/>
    <property type="match status" value="1"/>
</dbReference>
<dbReference type="EMBL" id="JAULSY010000037">
    <property type="protein sequence ID" value="KAK0669930.1"/>
    <property type="molecule type" value="Genomic_DNA"/>
</dbReference>
<reference evidence="3" key="1">
    <citation type="submission" date="2023-06" db="EMBL/GenBank/DDBJ databases">
        <title>Genome-scale phylogeny and comparative genomics of the fungal order Sordariales.</title>
        <authorList>
            <consortium name="Lawrence Berkeley National Laboratory"/>
            <person name="Hensen N."/>
            <person name="Bonometti L."/>
            <person name="Westerberg I."/>
            <person name="Brannstrom I.O."/>
            <person name="Guillou S."/>
            <person name="Cros-Aarteil S."/>
            <person name="Calhoun S."/>
            <person name="Haridas S."/>
            <person name="Kuo A."/>
            <person name="Mondo S."/>
            <person name="Pangilinan J."/>
            <person name="Riley R."/>
            <person name="Labutti K."/>
            <person name="Andreopoulos B."/>
            <person name="Lipzen A."/>
            <person name="Chen C."/>
            <person name="Yanf M."/>
            <person name="Daum C."/>
            <person name="Ng V."/>
            <person name="Clum A."/>
            <person name="Steindorff A."/>
            <person name="Ohm R."/>
            <person name="Martin F."/>
            <person name="Silar P."/>
            <person name="Natvig D."/>
            <person name="Lalanne C."/>
            <person name="Gautier V."/>
            <person name="Ament-Velasquez S.L."/>
            <person name="Kruys A."/>
            <person name="Hutchinson M.I."/>
            <person name="Powell A.J."/>
            <person name="Barry K."/>
            <person name="Miller A.N."/>
            <person name="Grigoriev I.V."/>
            <person name="Debuchy R."/>
            <person name="Gladieux P."/>
            <person name="Thoren M.H."/>
            <person name="Johannesson H."/>
        </authorList>
    </citation>
    <scope>NUCLEOTIDE SEQUENCE</scope>
    <source>
        <strain evidence="3">CBS 307.81</strain>
    </source>
</reference>
<dbReference type="Proteomes" id="UP001174997">
    <property type="component" value="Unassembled WGS sequence"/>
</dbReference>
<dbReference type="AlphaFoldDB" id="A0AA39ZFB3"/>
<evidence type="ECO:0000259" key="2">
    <source>
        <dbReference type="Pfam" id="PF08242"/>
    </source>
</evidence>
<sequence>MNPNNTPPPAKEPSTKSRNPPSSYYNAFTLSYYDLHVLGHNMTYIWRCPTRTVQLPLFQKHFWTTAASADKVPVGKRHGQGQCWEHLDIGAGTGYFVAEALQTCLEKVTPGSPPLRITLMDINSSSLTKAQRRIEGVVDRFRGGDMVKVRTVRHDVLDGDLLPEELGKGKGGGYDVVTMFNVLHCLRTTGEKKRGVFGLAAGLLREGGVLVGCTVLPGREYQPGGLGGWRVRYTLWLYNRVYKVFGNEGDTKGELEEGLRGAFEWVEVEVVGSVMTFVAWGPRRENSLMR</sequence>
<feature type="compositionally biased region" description="Pro residues" evidence="1">
    <location>
        <begin position="1"/>
        <end position="11"/>
    </location>
</feature>
<keyword evidence="4" id="KW-1185">Reference proteome</keyword>
<gene>
    <name evidence="3" type="ORF">QBC41DRAFT_222812</name>
</gene>
<dbReference type="InterPro" id="IPR013217">
    <property type="entry name" value="Methyltransf_12"/>
</dbReference>
<evidence type="ECO:0000256" key="1">
    <source>
        <dbReference type="SAM" id="MobiDB-lite"/>
    </source>
</evidence>
<dbReference type="CDD" id="cd02440">
    <property type="entry name" value="AdoMet_MTases"/>
    <property type="match status" value="1"/>
</dbReference>
<protein>
    <submittedName>
        <fullName evidence="3">O-methyl transferase</fullName>
    </submittedName>
</protein>
<dbReference type="Gene3D" id="3.40.50.150">
    <property type="entry name" value="Vaccinia Virus protein VP39"/>
    <property type="match status" value="1"/>
</dbReference>
<accession>A0AA39ZFB3</accession>
<feature type="region of interest" description="Disordered" evidence="1">
    <location>
        <begin position="1"/>
        <end position="20"/>
    </location>
</feature>